<dbReference type="PANTHER" id="PTHR12899:SF3">
    <property type="entry name" value="LARGE RIBOSOMAL SUBUNIT PROTEIN UL18M"/>
    <property type="match status" value="1"/>
</dbReference>
<keyword evidence="6 9" id="KW-0689">Ribosomal protein</keyword>
<dbReference type="GO" id="GO:1990904">
    <property type="term" value="C:ribonucleoprotein complex"/>
    <property type="evidence" value="ECO:0007669"/>
    <property type="project" value="UniProtKB-KW"/>
</dbReference>
<evidence type="ECO:0000256" key="7">
    <source>
        <dbReference type="ARBA" id="ARBA00023274"/>
    </source>
</evidence>
<comment type="function">
    <text evidence="1 9">Binds 5S rRNA, forms part of the central protuberance of the 50S subunit.</text>
</comment>
<dbReference type="GO" id="GO:0008097">
    <property type="term" value="F:5S rRNA binding"/>
    <property type="evidence" value="ECO:0007669"/>
    <property type="project" value="TreeGrafter"/>
</dbReference>
<evidence type="ECO:0000256" key="5">
    <source>
        <dbReference type="ARBA" id="ARBA00022884"/>
    </source>
</evidence>
<geneLocation type="chloroplast" evidence="10"/>
<dbReference type="NCBIfam" id="TIGR00060">
    <property type="entry name" value="L18_bact"/>
    <property type="match status" value="1"/>
</dbReference>
<reference evidence="10" key="2">
    <citation type="submission" date="2014-06" db="EMBL/GenBank/DDBJ databases">
        <authorList>
            <person name="Sabir J.S.M."/>
            <person name="Yu M."/>
            <person name="Ashworth M.P."/>
            <person name="Baeshen N.A."/>
            <person name="Baeshen M.N."/>
            <person name="Bahieldin A."/>
            <person name="Theriot E.C."/>
            <person name="Jansen R.K."/>
        </authorList>
    </citation>
    <scope>NUCLEOTIDE SEQUENCE</scope>
</reference>
<dbReference type="HAMAP" id="MF_01337_B">
    <property type="entry name" value="Ribosomal_uL18_B"/>
    <property type="match status" value="1"/>
</dbReference>
<keyword evidence="7 9" id="KW-0687">Ribonucleoprotein</keyword>
<dbReference type="RefSeq" id="YP_009093244.1">
    <property type="nucleotide sequence ID" value="NC_025312.1"/>
</dbReference>
<dbReference type="SUPFAM" id="SSF53137">
    <property type="entry name" value="Translational machinery components"/>
    <property type="match status" value="1"/>
</dbReference>
<evidence type="ECO:0000256" key="3">
    <source>
        <dbReference type="ARBA" id="ARBA00011505"/>
    </source>
</evidence>
<dbReference type="FunFam" id="3.30.420.100:FF:000003">
    <property type="entry name" value="50S ribosomal protein L18"/>
    <property type="match status" value="1"/>
</dbReference>
<organism evidence="10">
    <name type="scientific">Roundia cardiophora</name>
    <dbReference type="NCBI Taxonomy" id="1403802"/>
    <lineage>
        <taxon>Eukaryota</taxon>
        <taxon>Sar</taxon>
        <taxon>Stramenopiles</taxon>
        <taxon>Ochrophyta</taxon>
        <taxon>Bacillariophyta</taxon>
        <taxon>Coscinodiscophyceae</taxon>
        <taxon>Thalassiosirophycidae</taxon>
        <taxon>Thalassiosirales</taxon>
        <taxon>Thalassiosiraceae</taxon>
        <taxon>Roundia</taxon>
    </lineage>
</organism>
<dbReference type="InterPro" id="IPR005484">
    <property type="entry name" value="Ribosomal_uL18_bac/plant/anim"/>
</dbReference>
<dbReference type="CDD" id="cd00432">
    <property type="entry name" value="Ribosomal_L18_L5e"/>
    <property type="match status" value="1"/>
</dbReference>
<dbReference type="GO" id="GO:0005840">
    <property type="term" value="C:ribosome"/>
    <property type="evidence" value="ECO:0007669"/>
    <property type="project" value="UniProtKB-KW"/>
</dbReference>
<comment type="subunit">
    <text evidence="3 9">Part of the 50S ribosomal subunit; contacts the 5S rRNA.</text>
</comment>
<name>A0A089VJS8_9STRA</name>
<dbReference type="GO" id="GO:0003735">
    <property type="term" value="F:structural constituent of ribosome"/>
    <property type="evidence" value="ECO:0007669"/>
    <property type="project" value="InterPro"/>
</dbReference>
<dbReference type="InterPro" id="IPR004389">
    <property type="entry name" value="Ribosomal_uL18_bac-type"/>
</dbReference>
<dbReference type="Gene3D" id="3.30.420.100">
    <property type="match status" value="1"/>
</dbReference>
<evidence type="ECO:0000256" key="6">
    <source>
        <dbReference type="ARBA" id="ARBA00022980"/>
    </source>
</evidence>
<dbReference type="Pfam" id="PF00861">
    <property type="entry name" value="Ribosomal_L18p"/>
    <property type="match status" value="1"/>
</dbReference>
<dbReference type="AlphaFoldDB" id="A0A089VJS8"/>
<sequence>MKFSKRVLLRLKNKNKRLKPDRYKKLKRESVRGLMKGTVERPRLSVFRSNENIYAQIIDDITATTLVSCSTLDRDIKLNTKNGRTCEASRLMGQKLAKLSQKKNIKQIIFDRGPYLYHGRIKALADGARAGGLQF</sequence>
<evidence type="ECO:0000256" key="8">
    <source>
        <dbReference type="ARBA" id="ARBA00035303"/>
    </source>
</evidence>
<evidence type="ECO:0000256" key="2">
    <source>
        <dbReference type="ARBA" id="ARBA00007116"/>
    </source>
</evidence>
<dbReference type="GO" id="GO:0009507">
    <property type="term" value="C:chloroplast"/>
    <property type="evidence" value="ECO:0007669"/>
    <property type="project" value="UniProtKB-SubCell"/>
</dbReference>
<evidence type="ECO:0000256" key="9">
    <source>
        <dbReference type="HAMAP-Rule" id="MF_01337"/>
    </source>
</evidence>
<keyword evidence="4 9" id="KW-0699">rRNA-binding</keyword>
<evidence type="ECO:0000256" key="4">
    <source>
        <dbReference type="ARBA" id="ARBA00022730"/>
    </source>
</evidence>
<dbReference type="PANTHER" id="PTHR12899">
    <property type="entry name" value="39S RIBOSOMAL PROTEIN L18, MITOCHONDRIAL"/>
    <property type="match status" value="1"/>
</dbReference>
<protein>
    <recommendedName>
        <fullName evidence="8 9">Large ribosomal subunit protein uL18c</fullName>
    </recommendedName>
</protein>
<dbReference type="GeneID" id="20833952"/>
<reference evidence="10" key="1">
    <citation type="journal article" date="2014" name="PLoS ONE">
        <title>Conserved gene order and expanded inverted repeats characterize plastid genomes of Thalassiosirales.</title>
        <authorList>
            <person name="Sabir J.S."/>
            <person name="Yu M."/>
            <person name="Ashworth M.P."/>
            <person name="Baeshen N.A."/>
            <person name="Baeshen M.N."/>
            <person name="Bahieldin A."/>
            <person name="Theriot E.C."/>
            <person name="Jansen R.K."/>
        </authorList>
    </citation>
    <scope>NUCLEOTIDE SEQUENCE</scope>
</reference>
<evidence type="ECO:0000256" key="1">
    <source>
        <dbReference type="ARBA" id="ARBA00003898"/>
    </source>
</evidence>
<keyword evidence="10" id="KW-0150">Chloroplast</keyword>
<accession>A0A089VJS8</accession>
<keyword evidence="5 9" id="KW-0694">RNA-binding</keyword>
<gene>
    <name evidence="9 10" type="primary">rpl18</name>
</gene>
<keyword evidence="10" id="KW-0934">Plastid</keyword>
<dbReference type="EMBL" id="KJ958483">
    <property type="protein sequence ID" value="AIR75917.1"/>
    <property type="molecule type" value="Genomic_DNA"/>
</dbReference>
<dbReference type="InterPro" id="IPR057268">
    <property type="entry name" value="Ribosomal_L18"/>
</dbReference>
<proteinExistence type="inferred from homology"/>
<dbReference type="GO" id="GO:0006412">
    <property type="term" value="P:translation"/>
    <property type="evidence" value="ECO:0007669"/>
    <property type="project" value="UniProtKB-UniRule"/>
</dbReference>
<evidence type="ECO:0000313" key="10">
    <source>
        <dbReference type="EMBL" id="AIR75917.1"/>
    </source>
</evidence>
<comment type="similarity">
    <text evidence="2 9">Belongs to the universal ribosomal protein uL18 family.</text>
</comment>
<comment type="subcellular location">
    <subcellularLocation>
        <location evidence="9">Plastid</location>
        <location evidence="9">Chloroplast</location>
    </subcellularLocation>
</comment>